<evidence type="ECO:0000259" key="1">
    <source>
        <dbReference type="Pfam" id="PF19445"/>
    </source>
</evidence>
<feature type="domain" description="eIF3h C-terminal" evidence="1">
    <location>
        <begin position="154"/>
        <end position="340"/>
    </location>
</feature>
<dbReference type="EMBL" id="BTGB01000001">
    <property type="protein sequence ID" value="GMM43460.1"/>
    <property type="molecule type" value="Genomic_DNA"/>
</dbReference>
<organism evidence="2 3">
    <name type="scientific">Pichia kluyveri</name>
    <name type="common">Yeast</name>
    <dbReference type="NCBI Taxonomy" id="36015"/>
    <lineage>
        <taxon>Eukaryota</taxon>
        <taxon>Fungi</taxon>
        <taxon>Dikarya</taxon>
        <taxon>Ascomycota</taxon>
        <taxon>Saccharomycotina</taxon>
        <taxon>Pichiomycetes</taxon>
        <taxon>Pichiales</taxon>
        <taxon>Pichiaceae</taxon>
        <taxon>Pichia</taxon>
    </lineage>
</organism>
<accession>A0AAV5QX12</accession>
<proteinExistence type="predicted"/>
<gene>
    <name evidence="2" type="ORF">DAPK24_000350</name>
</gene>
<dbReference type="Pfam" id="PF19445">
    <property type="entry name" value="eIF3h_C"/>
    <property type="match status" value="1"/>
</dbReference>
<comment type="caution">
    <text evidence="2">The sequence shown here is derived from an EMBL/GenBank/DDBJ whole genome shotgun (WGS) entry which is preliminary data.</text>
</comment>
<evidence type="ECO:0000313" key="2">
    <source>
        <dbReference type="EMBL" id="GMM43460.1"/>
    </source>
</evidence>
<sequence>MAENTTLENETPVVDYSIKLNASVALKLSNLGEINPTAITTGPIYGFYGVESNIINITHTIAFPTFNNFSNSNGFEDFFNLKNANSKFQENYLEKLRATNNTANLLGWFVSSSGGKFMSQSIIESLYQLQENFKNNKSDIPSILIVYDPLKSIEGYLNLKCYKLSKSFLKTITSENKFIAKNLIENKLSYKNILEEVPVVIKSNNLINLKIQEFNNITTSEDDNINHLSINSKTFENIKYSYDQLSDSINHFNHNLGNLNYFQRNLSRDIAKINKWENKVKQTNEELLKSNPNAKLENTDWRSEFKLLAPSSKFEYLIATSDVNNICNNLQSIENIELVKATGIKESI</sequence>
<dbReference type="Gene3D" id="3.40.140.10">
    <property type="entry name" value="Cytidine Deaminase, domain 2"/>
    <property type="match status" value="1"/>
</dbReference>
<protein>
    <recommendedName>
        <fullName evidence="1">eIF3h C-terminal domain-containing protein</fullName>
    </recommendedName>
</protein>
<reference evidence="2 3" key="1">
    <citation type="journal article" date="2023" name="Elife">
        <title>Identification of key yeast species and microbe-microbe interactions impacting larval growth of Drosophila in the wild.</title>
        <authorList>
            <person name="Mure A."/>
            <person name="Sugiura Y."/>
            <person name="Maeda R."/>
            <person name="Honda K."/>
            <person name="Sakurai N."/>
            <person name="Takahashi Y."/>
            <person name="Watada M."/>
            <person name="Katoh T."/>
            <person name="Gotoh A."/>
            <person name="Gotoh Y."/>
            <person name="Taniguchi I."/>
            <person name="Nakamura K."/>
            <person name="Hayashi T."/>
            <person name="Katayama T."/>
            <person name="Uemura T."/>
            <person name="Hattori Y."/>
        </authorList>
    </citation>
    <scope>NUCLEOTIDE SEQUENCE [LARGE SCALE GENOMIC DNA]</scope>
    <source>
        <strain evidence="2 3">PK-24</strain>
    </source>
</reference>
<name>A0AAV5QX12_PICKL</name>
<dbReference type="AlphaFoldDB" id="A0AAV5QX12"/>
<keyword evidence="3" id="KW-1185">Reference proteome</keyword>
<dbReference type="InterPro" id="IPR045810">
    <property type="entry name" value="eIF3h_C"/>
</dbReference>
<evidence type="ECO:0000313" key="3">
    <source>
        <dbReference type="Proteomes" id="UP001378960"/>
    </source>
</evidence>
<dbReference type="Proteomes" id="UP001378960">
    <property type="component" value="Unassembled WGS sequence"/>
</dbReference>